<dbReference type="PANTHER" id="PTHR35569">
    <property type="entry name" value="CYANAMIDE HYDRATASE DDI2-RELATED"/>
    <property type="match status" value="1"/>
</dbReference>
<name>A0ABX0YTD4_STRTL</name>
<dbReference type="InterPro" id="IPR006674">
    <property type="entry name" value="HD_domain"/>
</dbReference>
<accession>A0ABX0YTD4</accession>
<dbReference type="Gene3D" id="1.10.3210.10">
    <property type="entry name" value="Hypothetical protein af1432"/>
    <property type="match status" value="1"/>
</dbReference>
<evidence type="ECO:0000259" key="1">
    <source>
        <dbReference type="Pfam" id="PF01966"/>
    </source>
</evidence>
<dbReference type="Pfam" id="PF01966">
    <property type="entry name" value="HD"/>
    <property type="match status" value="1"/>
</dbReference>
<gene>
    <name evidence="2" type="ORF">HCJ95_13855</name>
</gene>
<sequence length="229" mass="24868">MTEPIPGQVDPEVATGLIALPGTPLTDAVVRLVEPALSPSLFNHSVRTYLFARLVAARLDLGAGQDYDEELLFTACVMHDMGVAADGPHTQRFEVEGADRAAAFLVEHGRSAADADEVWQAIALHTSAGIAERRSTLCRLVREGVALDFGGPMGTTYADVLSDAQAGIVHAAYPRWDMIRTLTDAIVAQAAKNPQNAPRYSVPGEFLHERQTYGRTRMEHAFRSSRWGN</sequence>
<comment type="caution">
    <text evidence="2">The sequence shown here is derived from an EMBL/GenBank/DDBJ whole genome shotgun (WGS) entry which is preliminary data.</text>
</comment>
<dbReference type="RefSeq" id="WP_125499473.1">
    <property type="nucleotide sequence ID" value="NZ_BMVZ01000025.1"/>
</dbReference>
<keyword evidence="3" id="KW-1185">Reference proteome</keyword>
<dbReference type="PANTHER" id="PTHR35569:SF1">
    <property type="entry name" value="CYANAMIDE HYDRATASE DDI2-RELATED"/>
    <property type="match status" value="1"/>
</dbReference>
<dbReference type="Proteomes" id="UP000635996">
    <property type="component" value="Unassembled WGS sequence"/>
</dbReference>
<evidence type="ECO:0000313" key="2">
    <source>
        <dbReference type="EMBL" id="NJP15348.1"/>
    </source>
</evidence>
<protein>
    <submittedName>
        <fullName evidence="2">HD domain-containing protein</fullName>
    </submittedName>
</protein>
<dbReference type="SUPFAM" id="SSF109604">
    <property type="entry name" value="HD-domain/PDEase-like"/>
    <property type="match status" value="1"/>
</dbReference>
<dbReference type="EMBL" id="JAATEL010000012">
    <property type="protein sequence ID" value="NJP15348.1"/>
    <property type="molecule type" value="Genomic_DNA"/>
</dbReference>
<organism evidence="2 3">
    <name type="scientific">Streptomyces thermoviolaceus subsp. thermoviolaceus</name>
    <dbReference type="NCBI Taxonomy" id="66860"/>
    <lineage>
        <taxon>Bacteria</taxon>
        <taxon>Bacillati</taxon>
        <taxon>Actinomycetota</taxon>
        <taxon>Actinomycetes</taxon>
        <taxon>Kitasatosporales</taxon>
        <taxon>Streptomycetaceae</taxon>
        <taxon>Streptomyces</taxon>
    </lineage>
</organism>
<reference evidence="2 3" key="1">
    <citation type="submission" date="2020-03" db="EMBL/GenBank/DDBJ databases">
        <title>WGS of actinomycetes isolated from Thailand.</title>
        <authorList>
            <person name="Thawai C."/>
        </authorList>
    </citation>
    <scope>NUCLEOTIDE SEQUENCE [LARGE SCALE GENOMIC DNA]</scope>
    <source>
        <strain evidence="2 3">NBRC 13905</strain>
    </source>
</reference>
<proteinExistence type="predicted"/>
<feature type="domain" description="HD" evidence="1">
    <location>
        <begin position="42"/>
        <end position="141"/>
    </location>
</feature>
<evidence type="ECO:0000313" key="3">
    <source>
        <dbReference type="Proteomes" id="UP000635996"/>
    </source>
</evidence>